<reference evidence="2 3" key="1">
    <citation type="journal article" date="2014" name="Curr. Microbiol.">
        <title>Spirosoma radiotolerans sp. nov., a gamma-radiation-resistant bacterium isolated from gamma ray-irradiated soil.</title>
        <authorList>
            <person name="Lee J.J."/>
            <person name="Srinivasan S."/>
            <person name="Lim S."/>
            <person name="Joe M."/>
            <person name="Im S."/>
            <person name="Bae S.I."/>
            <person name="Park K.R."/>
            <person name="Han J.H."/>
            <person name="Park S.H."/>
            <person name="Joo B.M."/>
            <person name="Park S.J."/>
            <person name="Kim M.K."/>
        </authorList>
    </citation>
    <scope>NUCLEOTIDE SEQUENCE [LARGE SCALE GENOMIC DNA]</scope>
    <source>
        <strain evidence="2 3">DG5A</strain>
    </source>
</reference>
<proteinExistence type="predicted"/>
<dbReference type="SMART" id="SM00850">
    <property type="entry name" value="LytTR"/>
    <property type="match status" value="1"/>
</dbReference>
<dbReference type="HOGENOM" id="CLU_2059954_0_0_10"/>
<dbReference type="GO" id="GO:0003677">
    <property type="term" value="F:DNA binding"/>
    <property type="evidence" value="ECO:0007669"/>
    <property type="project" value="InterPro"/>
</dbReference>
<feature type="domain" description="HTH LytTR-type" evidence="1">
    <location>
        <begin position="8"/>
        <end position="107"/>
    </location>
</feature>
<dbReference type="OrthoDB" id="908626at2"/>
<gene>
    <name evidence="2" type="ORF">SD10_03060</name>
</gene>
<dbReference type="Gene3D" id="2.40.50.1020">
    <property type="entry name" value="LytTr DNA-binding domain"/>
    <property type="match status" value="1"/>
</dbReference>
<accession>A0A0E3ZTH2</accession>
<evidence type="ECO:0000313" key="2">
    <source>
        <dbReference type="EMBL" id="AKD54034.1"/>
    </source>
</evidence>
<dbReference type="InterPro" id="IPR007492">
    <property type="entry name" value="LytTR_DNA-bd_dom"/>
</dbReference>
<dbReference type="RefSeq" id="WP_046375630.1">
    <property type="nucleotide sequence ID" value="NZ_CP010429.1"/>
</dbReference>
<dbReference type="KEGG" id="srd:SD10_03060"/>
<evidence type="ECO:0000313" key="3">
    <source>
        <dbReference type="Proteomes" id="UP000033054"/>
    </source>
</evidence>
<evidence type="ECO:0000259" key="1">
    <source>
        <dbReference type="SMART" id="SM00850"/>
    </source>
</evidence>
<organism evidence="2 3">
    <name type="scientific">Spirosoma radiotolerans</name>
    <dbReference type="NCBI Taxonomy" id="1379870"/>
    <lineage>
        <taxon>Bacteria</taxon>
        <taxon>Pseudomonadati</taxon>
        <taxon>Bacteroidota</taxon>
        <taxon>Cytophagia</taxon>
        <taxon>Cytophagales</taxon>
        <taxon>Cytophagaceae</taxon>
        <taxon>Spirosoma</taxon>
    </lineage>
</organism>
<dbReference type="Pfam" id="PF04397">
    <property type="entry name" value="LytTR"/>
    <property type="match status" value="1"/>
</dbReference>
<protein>
    <recommendedName>
        <fullName evidence="1">HTH LytTR-type domain-containing protein</fullName>
    </recommendedName>
</protein>
<keyword evidence="3" id="KW-1185">Reference proteome</keyword>
<dbReference type="PATRIC" id="fig|1379870.5.peg.675"/>
<dbReference type="AlphaFoldDB" id="A0A0E3ZTH2"/>
<sequence length="119" mass="13226">MSIIKLVGHKAPIPVIQILYVLGDGNYSNVYLTGGKRVLATMTLKDVEVQSTTLLRINKGTLVNQHFIAALGPTRSARHRISLVCMTDGTELSVSRRRWKVLLETKSDDQVILKTARPQ</sequence>
<dbReference type="Proteomes" id="UP000033054">
    <property type="component" value="Chromosome"/>
</dbReference>
<name>A0A0E3ZTH2_9BACT</name>
<dbReference type="EMBL" id="CP010429">
    <property type="protein sequence ID" value="AKD54034.1"/>
    <property type="molecule type" value="Genomic_DNA"/>
</dbReference>